<name>A0A0L8HMA1_OCTBM</name>
<sequence>MLPVSFDFPWVGLIQNTFQNKGKPFCVVKQNSYQFMEQHLCTKTQTLFTYR</sequence>
<reference evidence="1" key="1">
    <citation type="submission" date="2015-07" db="EMBL/GenBank/DDBJ databases">
        <title>MeaNS - Measles Nucleotide Surveillance Program.</title>
        <authorList>
            <person name="Tran T."/>
            <person name="Druce J."/>
        </authorList>
    </citation>
    <scope>NUCLEOTIDE SEQUENCE</scope>
    <source>
        <strain evidence="1">UCB-OBI-ISO-001</strain>
        <tissue evidence="1">Gonad</tissue>
    </source>
</reference>
<proteinExistence type="predicted"/>
<dbReference type="EMBL" id="KQ417795">
    <property type="protein sequence ID" value="KOF90264.1"/>
    <property type="molecule type" value="Genomic_DNA"/>
</dbReference>
<accession>A0A0L8HMA1</accession>
<organism evidence="1">
    <name type="scientific">Octopus bimaculoides</name>
    <name type="common">California two-spotted octopus</name>
    <dbReference type="NCBI Taxonomy" id="37653"/>
    <lineage>
        <taxon>Eukaryota</taxon>
        <taxon>Metazoa</taxon>
        <taxon>Spiralia</taxon>
        <taxon>Lophotrochozoa</taxon>
        <taxon>Mollusca</taxon>
        <taxon>Cephalopoda</taxon>
        <taxon>Coleoidea</taxon>
        <taxon>Octopodiformes</taxon>
        <taxon>Octopoda</taxon>
        <taxon>Incirrata</taxon>
        <taxon>Octopodidae</taxon>
        <taxon>Octopus</taxon>
    </lineage>
</organism>
<evidence type="ECO:0000313" key="1">
    <source>
        <dbReference type="EMBL" id="KOF90264.1"/>
    </source>
</evidence>
<protein>
    <submittedName>
        <fullName evidence="1">Uncharacterized protein</fullName>
    </submittedName>
</protein>
<gene>
    <name evidence="1" type="ORF">OCBIM_22011485mg</name>
</gene>
<dbReference type="AlphaFoldDB" id="A0A0L8HMA1"/>